<dbReference type="GO" id="GO:0042602">
    <property type="term" value="F:riboflavin reductase (NADPH) activity"/>
    <property type="evidence" value="ECO:0007669"/>
    <property type="project" value="TreeGrafter"/>
</dbReference>
<reference evidence="4 5" key="1">
    <citation type="submission" date="2021-05" db="EMBL/GenBank/DDBJ databases">
        <title>Comparative genomic studies on the polysaccharide-degrading batcterial strains of the Flammeovirga genus.</title>
        <authorList>
            <person name="Zewei F."/>
            <person name="Zheng Z."/>
            <person name="Yu L."/>
            <person name="Ruyue G."/>
            <person name="Yanhong M."/>
            <person name="Yuanyuan C."/>
            <person name="Jingyan G."/>
            <person name="Wenjun H."/>
        </authorList>
    </citation>
    <scope>NUCLEOTIDE SEQUENCE [LARGE SCALE GENOMIC DNA]</scope>
    <source>
        <strain evidence="4 5">NBRC:100898</strain>
    </source>
</reference>
<dbReference type="InterPro" id="IPR050268">
    <property type="entry name" value="NADH-dep_flavin_reductase"/>
</dbReference>
<dbReference type="InterPro" id="IPR012349">
    <property type="entry name" value="Split_barrel_FMN-bd"/>
</dbReference>
<evidence type="ECO:0000259" key="3">
    <source>
        <dbReference type="SMART" id="SM00903"/>
    </source>
</evidence>
<dbReference type="Proteomes" id="UP000678679">
    <property type="component" value="Chromosome 1"/>
</dbReference>
<keyword evidence="5" id="KW-1185">Reference proteome</keyword>
<dbReference type="SUPFAM" id="SSF50475">
    <property type="entry name" value="FMN-binding split barrel"/>
    <property type="match status" value="1"/>
</dbReference>
<comment type="similarity">
    <text evidence="1">Belongs to the non-flavoprotein flavin reductase family.</text>
</comment>
<dbReference type="EMBL" id="CP076132">
    <property type="protein sequence ID" value="QWG00264.1"/>
    <property type="molecule type" value="Genomic_DNA"/>
</dbReference>
<dbReference type="PANTHER" id="PTHR30466">
    <property type="entry name" value="FLAVIN REDUCTASE"/>
    <property type="match status" value="1"/>
</dbReference>
<dbReference type="RefSeq" id="WP_169663307.1">
    <property type="nucleotide sequence ID" value="NZ_CP076132.1"/>
</dbReference>
<dbReference type="Gene3D" id="2.30.110.10">
    <property type="entry name" value="Electron Transport, Fmn-binding Protein, Chain A"/>
    <property type="match status" value="1"/>
</dbReference>
<dbReference type="Pfam" id="PF01613">
    <property type="entry name" value="Flavin_Reduct"/>
    <property type="match status" value="1"/>
</dbReference>
<dbReference type="InterPro" id="IPR002563">
    <property type="entry name" value="Flavin_Rdtase-like_dom"/>
</dbReference>
<organism evidence="4 5">
    <name type="scientific">Flammeovirga yaeyamensis</name>
    <dbReference type="NCBI Taxonomy" id="367791"/>
    <lineage>
        <taxon>Bacteria</taxon>
        <taxon>Pseudomonadati</taxon>
        <taxon>Bacteroidota</taxon>
        <taxon>Cytophagia</taxon>
        <taxon>Cytophagales</taxon>
        <taxon>Flammeovirgaceae</taxon>
        <taxon>Flammeovirga</taxon>
    </lineage>
</organism>
<keyword evidence="2" id="KW-0560">Oxidoreductase</keyword>
<gene>
    <name evidence="4" type="ORF">KMW28_11430</name>
</gene>
<evidence type="ECO:0000313" key="4">
    <source>
        <dbReference type="EMBL" id="QWG00264.1"/>
    </source>
</evidence>
<dbReference type="SMART" id="SM00903">
    <property type="entry name" value="Flavin_Reduct"/>
    <property type="match status" value="1"/>
</dbReference>
<dbReference type="AlphaFoldDB" id="A0AAX1MY90"/>
<evidence type="ECO:0000313" key="5">
    <source>
        <dbReference type="Proteomes" id="UP000678679"/>
    </source>
</evidence>
<dbReference type="GO" id="GO:0010181">
    <property type="term" value="F:FMN binding"/>
    <property type="evidence" value="ECO:0007669"/>
    <property type="project" value="InterPro"/>
</dbReference>
<evidence type="ECO:0000256" key="1">
    <source>
        <dbReference type="ARBA" id="ARBA00008898"/>
    </source>
</evidence>
<sequence>MNTTTLNRISSDEFKAAMRKLTASVTLVTTNGANGKDGLTATAVTSLSDTPPSLIVCVNKSSSAHQKIIDNKVFNVHILSEEQEQLSNCFAGFTGKHGEDKFAEGNWQIDESSIKLEGALVNMECELSEYHDGFTHHIFIGEIRKVEIGQSTKPLLYGEGKYTSTK</sequence>
<accession>A0AAX1MY90</accession>
<feature type="domain" description="Flavin reductase like" evidence="3">
    <location>
        <begin position="18"/>
        <end position="164"/>
    </location>
</feature>
<dbReference type="PANTHER" id="PTHR30466:SF11">
    <property type="entry name" value="FLAVIN-DEPENDENT MONOOXYGENASE, REDUCTASE SUBUNIT HSAB"/>
    <property type="match status" value="1"/>
</dbReference>
<protein>
    <submittedName>
        <fullName evidence="4">Flavin reductase</fullName>
    </submittedName>
</protein>
<name>A0AAX1MY90_9BACT</name>
<dbReference type="KEGG" id="fya:KMW28_11430"/>
<proteinExistence type="inferred from homology"/>
<evidence type="ECO:0000256" key="2">
    <source>
        <dbReference type="ARBA" id="ARBA00023002"/>
    </source>
</evidence>